<dbReference type="Proteomes" id="UP000199025">
    <property type="component" value="Unassembled WGS sequence"/>
</dbReference>
<proteinExistence type="predicted"/>
<gene>
    <name evidence="2" type="ORF">SAMN05421835_13333</name>
</gene>
<organism evidence="2 3">
    <name type="scientific">Amycolatopsis sacchari</name>
    <dbReference type="NCBI Taxonomy" id="115433"/>
    <lineage>
        <taxon>Bacteria</taxon>
        <taxon>Bacillati</taxon>
        <taxon>Actinomycetota</taxon>
        <taxon>Actinomycetes</taxon>
        <taxon>Pseudonocardiales</taxon>
        <taxon>Pseudonocardiaceae</taxon>
        <taxon>Amycolatopsis</taxon>
    </lineage>
</organism>
<dbReference type="AlphaFoldDB" id="A0A1I4CAB1"/>
<sequence>MVRRCLFVLFTLFLALGTLPATAAPTGDYAGTVELSNCSGAVVRTPDSLGGDHALVLTNGHCDEAGMPAPGVVVLNRPTNRTMHLLREDGSELTTLRSTKLVYATMTDTDVALYQLDSTYDQLTALGGQALTLAAAPAKEGTRISVISGFFQRTWTCSIERVLYSLREGDWTWKNSIRYTPECKTIHGTSGSPVVDTATGEVVGVNNTGNDEGYSCTVDNPCEVDEQGTVTVLEGRSYGQQTALLVPCLVNSEIALDRPGCALPRPAALTRRSPAPAA</sequence>
<dbReference type="InterPro" id="IPR009003">
    <property type="entry name" value="Peptidase_S1_PA"/>
</dbReference>
<evidence type="ECO:0000313" key="2">
    <source>
        <dbReference type="EMBL" id="SFK77733.1"/>
    </source>
</evidence>
<dbReference type="InterPro" id="IPR043504">
    <property type="entry name" value="Peptidase_S1_PA_chymotrypsin"/>
</dbReference>
<reference evidence="2 3" key="1">
    <citation type="submission" date="2016-10" db="EMBL/GenBank/DDBJ databases">
        <authorList>
            <person name="de Groot N.N."/>
        </authorList>
    </citation>
    <scope>NUCLEOTIDE SEQUENCE [LARGE SCALE GENOMIC DNA]</scope>
    <source>
        <strain evidence="2 3">DSM 44468</strain>
    </source>
</reference>
<evidence type="ECO:0000256" key="1">
    <source>
        <dbReference type="SAM" id="SignalP"/>
    </source>
</evidence>
<protein>
    <submittedName>
        <fullName evidence="2">Trypsin-like peptidase domain-containing protein</fullName>
    </submittedName>
</protein>
<dbReference type="STRING" id="115433.SAMN05421835_13333"/>
<keyword evidence="3" id="KW-1185">Reference proteome</keyword>
<dbReference type="EMBL" id="FORP01000033">
    <property type="protein sequence ID" value="SFK77733.1"/>
    <property type="molecule type" value="Genomic_DNA"/>
</dbReference>
<keyword evidence="1" id="KW-0732">Signal</keyword>
<dbReference type="Pfam" id="PF13365">
    <property type="entry name" value="Trypsin_2"/>
    <property type="match status" value="1"/>
</dbReference>
<feature type="signal peptide" evidence="1">
    <location>
        <begin position="1"/>
        <end position="23"/>
    </location>
</feature>
<feature type="chain" id="PRO_5011578329" evidence="1">
    <location>
        <begin position="24"/>
        <end position="278"/>
    </location>
</feature>
<dbReference type="RefSeq" id="WP_091515859.1">
    <property type="nucleotide sequence ID" value="NZ_CBDQZW010000032.1"/>
</dbReference>
<dbReference type="SUPFAM" id="SSF50494">
    <property type="entry name" value="Trypsin-like serine proteases"/>
    <property type="match status" value="1"/>
</dbReference>
<name>A0A1I4CAB1_9PSEU</name>
<dbReference type="OrthoDB" id="3233951at2"/>
<evidence type="ECO:0000313" key="3">
    <source>
        <dbReference type="Proteomes" id="UP000199025"/>
    </source>
</evidence>
<accession>A0A1I4CAB1</accession>
<dbReference type="Gene3D" id="2.40.10.10">
    <property type="entry name" value="Trypsin-like serine proteases"/>
    <property type="match status" value="2"/>
</dbReference>